<dbReference type="PROSITE" id="PS50943">
    <property type="entry name" value="HTH_CROC1"/>
    <property type="match status" value="1"/>
</dbReference>
<dbReference type="CDD" id="cd00093">
    <property type="entry name" value="HTH_XRE"/>
    <property type="match status" value="1"/>
</dbReference>
<name>A0A543PM35_9MICO</name>
<dbReference type="Pfam" id="PF17765">
    <property type="entry name" value="MLTR_LBD"/>
    <property type="match status" value="1"/>
</dbReference>
<protein>
    <submittedName>
        <fullName evidence="2">Helix-turn-helix protein</fullName>
    </submittedName>
</protein>
<dbReference type="SUPFAM" id="SSF47413">
    <property type="entry name" value="lambda repressor-like DNA-binding domains"/>
    <property type="match status" value="1"/>
</dbReference>
<dbReference type="AlphaFoldDB" id="A0A543PM35"/>
<dbReference type="SMART" id="SM00530">
    <property type="entry name" value="HTH_XRE"/>
    <property type="match status" value="1"/>
</dbReference>
<dbReference type="EMBL" id="VFQF01000003">
    <property type="protein sequence ID" value="TQN45143.1"/>
    <property type="molecule type" value="Genomic_DNA"/>
</dbReference>
<dbReference type="Proteomes" id="UP000320085">
    <property type="component" value="Unassembled WGS sequence"/>
</dbReference>
<sequence length="278" mass="31716">MTTDVPLSVRTPSPLGEFLRARRHQIAPEEVGIRRAKGRRRVGLSRTEVAELAHISVAYYDLIERGRDLRPSKAVIDGLARALKLDADGRAHLHSIASGSAPRHKAEPEMLSEELEELLDSIDPNPAYVVGARWDVLGANHTACQLFTDWESKRTKRERNLLWFYCCDPAARSLFVDWEQEAADQLALFREAYARHPDDPAFKRVLDEVFKANPATATWWEQHDFDPTRGRTKRIRLDTGQVIQLRQLVLQVAEEPDIRVISYFADADGDLDDVEFDY</sequence>
<accession>A0A543PM35</accession>
<dbReference type="InterPro" id="IPR010982">
    <property type="entry name" value="Lambda_DNA-bd_dom_sf"/>
</dbReference>
<gene>
    <name evidence="2" type="ORF">FHX52_4376</name>
</gene>
<comment type="caution">
    <text evidence="2">The sequence shown here is derived from an EMBL/GenBank/DDBJ whole genome shotgun (WGS) entry which is preliminary data.</text>
</comment>
<dbReference type="RefSeq" id="WP_185747423.1">
    <property type="nucleotide sequence ID" value="NZ_BAAAQC010000009.1"/>
</dbReference>
<feature type="domain" description="HTH cro/C1-type" evidence="1">
    <location>
        <begin position="33"/>
        <end position="90"/>
    </location>
</feature>
<evidence type="ECO:0000313" key="2">
    <source>
        <dbReference type="EMBL" id="TQN45143.1"/>
    </source>
</evidence>
<dbReference type="GO" id="GO:0003677">
    <property type="term" value="F:DNA binding"/>
    <property type="evidence" value="ECO:0007669"/>
    <property type="project" value="InterPro"/>
</dbReference>
<reference evidence="2 3" key="1">
    <citation type="submission" date="2019-06" db="EMBL/GenBank/DDBJ databases">
        <title>Sequencing the genomes of 1000 actinobacteria strains.</title>
        <authorList>
            <person name="Klenk H.-P."/>
        </authorList>
    </citation>
    <scope>NUCLEOTIDE SEQUENCE [LARGE SCALE GENOMIC DNA]</scope>
    <source>
        <strain evidence="2 3">DSM 21776</strain>
    </source>
</reference>
<dbReference type="InterPro" id="IPR041413">
    <property type="entry name" value="MLTR_LBD"/>
</dbReference>
<dbReference type="PANTHER" id="PTHR35010">
    <property type="entry name" value="BLL4672 PROTEIN-RELATED"/>
    <property type="match status" value="1"/>
</dbReference>
<dbReference type="PANTHER" id="PTHR35010:SF2">
    <property type="entry name" value="BLL4672 PROTEIN"/>
    <property type="match status" value="1"/>
</dbReference>
<dbReference type="InterPro" id="IPR001387">
    <property type="entry name" value="Cro/C1-type_HTH"/>
</dbReference>
<dbReference type="Gene3D" id="3.30.450.180">
    <property type="match status" value="1"/>
</dbReference>
<dbReference type="Pfam" id="PF13560">
    <property type="entry name" value="HTH_31"/>
    <property type="match status" value="1"/>
</dbReference>
<dbReference type="Gene3D" id="1.10.260.40">
    <property type="entry name" value="lambda repressor-like DNA-binding domains"/>
    <property type="match status" value="1"/>
</dbReference>
<evidence type="ECO:0000313" key="3">
    <source>
        <dbReference type="Proteomes" id="UP000320085"/>
    </source>
</evidence>
<evidence type="ECO:0000259" key="1">
    <source>
        <dbReference type="PROSITE" id="PS50943"/>
    </source>
</evidence>
<proteinExistence type="predicted"/>
<organism evidence="2 3">
    <name type="scientific">Humibacillus xanthopallidus</name>
    <dbReference type="NCBI Taxonomy" id="412689"/>
    <lineage>
        <taxon>Bacteria</taxon>
        <taxon>Bacillati</taxon>
        <taxon>Actinomycetota</taxon>
        <taxon>Actinomycetes</taxon>
        <taxon>Micrococcales</taxon>
        <taxon>Intrasporangiaceae</taxon>
        <taxon>Humibacillus</taxon>
    </lineage>
</organism>